<feature type="transmembrane region" description="Helical" evidence="5">
    <location>
        <begin position="178"/>
        <end position="196"/>
    </location>
</feature>
<evidence type="ECO:0000313" key="8">
    <source>
        <dbReference type="EMBL" id="RXI32543.1"/>
    </source>
</evidence>
<evidence type="ECO:0000256" key="3">
    <source>
        <dbReference type="ARBA" id="ARBA00022989"/>
    </source>
</evidence>
<feature type="transmembrane region" description="Helical" evidence="5">
    <location>
        <begin position="12"/>
        <end position="31"/>
    </location>
</feature>
<name>A0A347U5Q9_9BACT</name>
<comment type="subcellular location">
    <subcellularLocation>
        <location evidence="1">Membrane</location>
        <topology evidence="1">Multi-pass membrane protein</topology>
    </subcellularLocation>
</comment>
<evidence type="ECO:0000259" key="6">
    <source>
        <dbReference type="Pfam" id="PF13675"/>
    </source>
</evidence>
<evidence type="ECO:0000256" key="5">
    <source>
        <dbReference type="SAM" id="Phobius"/>
    </source>
</evidence>
<keyword evidence="3 5" id="KW-1133">Transmembrane helix</keyword>
<dbReference type="Pfam" id="PF13675">
    <property type="entry name" value="PilJ"/>
    <property type="match status" value="1"/>
</dbReference>
<gene>
    <name evidence="7" type="ORF">AELL_0495</name>
    <name evidence="8" type="ORF">CP962_02750</name>
</gene>
<evidence type="ECO:0000256" key="1">
    <source>
        <dbReference type="ARBA" id="ARBA00004141"/>
    </source>
</evidence>
<sequence>MNKNKISTKIKSLGILFFVLMLSVIATTIYLNNKNKKDALIINIAGKQRMLTQNISKNIFYLSQHKNSSFVELENSTTEFIYNLNSLKEGNELSEIQKAPTKEIANQIMKIEILWKSFFQNIVDFKELINKNDSSSKNSLENIIDLIYTTNPVLLEEVDKLVYMYTIYSEEKTNDIRYMQYFFALLIVILIIYGFIQLKSMEENAKKFLEESKKIVEQNVTKPLTPIKIEGENEIVEATQTINCFIEKINSVMNYSADAIEQSKNASLKLEELTDEFGKIIYDLTNSADISKQLNRSEDIVIQSQEYLINSTKRLQELKKELDKILKSCNNSVSSEA</sequence>
<reference evidence="8 10" key="1">
    <citation type="submission" date="2017-09" db="EMBL/GenBank/DDBJ databases">
        <title>Genomics of the genus Arcobacter.</title>
        <authorList>
            <person name="Perez-Cataluna A."/>
            <person name="Figueras M.J."/>
            <person name="Salas-Masso N."/>
        </authorList>
    </citation>
    <scope>NUCLEOTIDE SEQUENCE [LARGE SCALE GENOMIC DNA]</scope>
    <source>
        <strain evidence="8 10">CECT 7837</strain>
    </source>
</reference>
<protein>
    <submittedName>
        <fullName evidence="7">PilJ domain-containing protein</fullName>
    </submittedName>
</protein>
<evidence type="ECO:0000256" key="2">
    <source>
        <dbReference type="ARBA" id="ARBA00022692"/>
    </source>
</evidence>
<dbReference type="EMBL" id="NXIG01000002">
    <property type="protein sequence ID" value="RXI32543.1"/>
    <property type="molecule type" value="Genomic_DNA"/>
</dbReference>
<feature type="domain" description="NarX-like N-terminal" evidence="6">
    <location>
        <begin position="30"/>
        <end position="123"/>
    </location>
</feature>
<keyword evidence="4 5" id="KW-0472">Membrane</keyword>
<evidence type="ECO:0000313" key="7">
    <source>
        <dbReference type="EMBL" id="AXX94187.1"/>
    </source>
</evidence>
<dbReference type="OrthoDB" id="952521at2"/>
<proteinExistence type="predicted"/>
<dbReference type="RefSeq" id="WP_118916426.1">
    <property type="nucleotide sequence ID" value="NZ_CP032097.1"/>
</dbReference>
<dbReference type="Proteomes" id="UP000290588">
    <property type="component" value="Unassembled WGS sequence"/>
</dbReference>
<evidence type="ECO:0000256" key="4">
    <source>
        <dbReference type="ARBA" id="ARBA00023136"/>
    </source>
</evidence>
<dbReference type="KEGG" id="aell:AELL_0495"/>
<keyword evidence="9" id="KW-1185">Reference proteome</keyword>
<reference evidence="7 9" key="2">
    <citation type="submission" date="2018-08" db="EMBL/GenBank/DDBJ databases">
        <title>Complete genome of the Arcobacter ellisii type strain LMG 26155.</title>
        <authorList>
            <person name="Miller W.G."/>
            <person name="Yee E."/>
            <person name="Bono J.L."/>
        </authorList>
    </citation>
    <scope>NUCLEOTIDE SEQUENCE [LARGE SCALE GENOMIC DNA]</scope>
    <source>
        <strain evidence="7 9">LMG 26155</strain>
    </source>
</reference>
<dbReference type="EMBL" id="CP032097">
    <property type="protein sequence ID" value="AXX94187.1"/>
    <property type="molecule type" value="Genomic_DNA"/>
</dbReference>
<evidence type="ECO:0000313" key="10">
    <source>
        <dbReference type="Proteomes" id="UP000290588"/>
    </source>
</evidence>
<organism evidence="8 10">
    <name type="scientific">Arcobacter ellisii</name>
    <dbReference type="NCBI Taxonomy" id="913109"/>
    <lineage>
        <taxon>Bacteria</taxon>
        <taxon>Pseudomonadati</taxon>
        <taxon>Campylobacterota</taxon>
        <taxon>Epsilonproteobacteria</taxon>
        <taxon>Campylobacterales</taxon>
        <taxon>Arcobacteraceae</taxon>
        <taxon>Arcobacter</taxon>
    </lineage>
</organism>
<dbReference type="Proteomes" id="UP000262582">
    <property type="component" value="Chromosome"/>
</dbReference>
<evidence type="ECO:0000313" key="9">
    <source>
        <dbReference type="Proteomes" id="UP000262582"/>
    </source>
</evidence>
<keyword evidence="2 5" id="KW-0812">Transmembrane</keyword>
<accession>A0A347U5Q9</accession>
<dbReference type="GO" id="GO:0016020">
    <property type="term" value="C:membrane"/>
    <property type="evidence" value="ECO:0007669"/>
    <property type="project" value="UniProtKB-SubCell"/>
</dbReference>
<dbReference type="InterPro" id="IPR029095">
    <property type="entry name" value="NarX-like_N"/>
</dbReference>
<dbReference type="AlphaFoldDB" id="A0A347U5Q9"/>